<dbReference type="Proteomes" id="UP000323521">
    <property type="component" value="Chromosome"/>
</dbReference>
<gene>
    <name evidence="2" type="ORF">DCMF_04920</name>
</gene>
<proteinExistence type="predicted"/>
<organism evidence="2 3">
    <name type="scientific">Formimonas warabiya</name>
    <dbReference type="NCBI Taxonomy" id="1761012"/>
    <lineage>
        <taxon>Bacteria</taxon>
        <taxon>Bacillati</taxon>
        <taxon>Bacillota</taxon>
        <taxon>Clostridia</taxon>
        <taxon>Eubacteriales</taxon>
        <taxon>Peptococcaceae</taxon>
        <taxon>Candidatus Formimonas</taxon>
    </lineage>
</organism>
<dbReference type="Pfam" id="PF02441">
    <property type="entry name" value="Flavoprotein"/>
    <property type="match status" value="1"/>
</dbReference>
<dbReference type="NCBIfam" id="TIGR02852">
    <property type="entry name" value="spore_dpaB"/>
    <property type="match status" value="1"/>
</dbReference>
<dbReference type="InterPro" id="IPR003382">
    <property type="entry name" value="Flavoprotein"/>
</dbReference>
<reference evidence="2 3" key="1">
    <citation type="submission" date="2016-10" db="EMBL/GenBank/DDBJ databases">
        <title>Complete Genome Sequence of Peptococcaceae strain DCMF.</title>
        <authorList>
            <person name="Edwards R.J."/>
            <person name="Holland S.I."/>
            <person name="Deshpande N.P."/>
            <person name="Wong Y.K."/>
            <person name="Ertan H."/>
            <person name="Manefield M."/>
            <person name="Russell T.L."/>
            <person name="Lee M.J."/>
        </authorList>
    </citation>
    <scope>NUCLEOTIDE SEQUENCE [LARGE SCALE GENOMIC DNA]</scope>
    <source>
        <strain evidence="2 3">DCMF</strain>
    </source>
</reference>
<dbReference type="NCBIfam" id="NF006161">
    <property type="entry name" value="PRK08305.1"/>
    <property type="match status" value="1"/>
</dbReference>
<dbReference type="KEGG" id="fwa:DCMF_04920"/>
<evidence type="ECO:0000259" key="1">
    <source>
        <dbReference type="Pfam" id="PF02441"/>
    </source>
</evidence>
<dbReference type="Gene3D" id="3.40.50.1950">
    <property type="entry name" value="Flavin prenyltransferase-like"/>
    <property type="match status" value="1"/>
</dbReference>
<evidence type="ECO:0000313" key="3">
    <source>
        <dbReference type="Proteomes" id="UP000323521"/>
    </source>
</evidence>
<dbReference type="PIRSF" id="PIRSF001390">
    <property type="entry name" value="Dipicolinate_synth_subunit_B"/>
    <property type="match status" value="1"/>
</dbReference>
<evidence type="ECO:0000313" key="2">
    <source>
        <dbReference type="EMBL" id="ATW24217.1"/>
    </source>
</evidence>
<dbReference type="InterPro" id="IPR014214">
    <property type="entry name" value="Dipicolinic_acid_synth_B"/>
</dbReference>
<dbReference type="RefSeq" id="WP_148133393.1">
    <property type="nucleotide sequence ID" value="NZ_CP017634.1"/>
</dbReference>
<dbReference type="GO" id="GO:0003824">
    <property type="term" value="F:catalytic activity"/>
    <property type="evidence" value="ECO:0007669"/>
    <property type="project" value="InterPro"/>
</dbReference>
<dbReference type="AlphaFoldDB" id="A0A3G1KP40"/>
<sequence length="195" mass="21051">MRLMGKKIGFALTGSHCTLGQVIKEVEKLVTEEGAEVYPILSGSVNNTDTRFGTAQSWKDSLERITNHQLITTIVDAEPIGPQKLLDLVVIAPCTGNTLAKLAHGIIDSPPLMAAKAVLRNQKPVVVAISTNDGLGFGAYNIGILLNTKNIYLVPFGQDSPMSKANSLVAHMEKISDTIMESLQGRQIQPLLVQY</sequence>
<name>A0A3G1KP40_FORW1</name>
<dbReference type="InterPro" id="IPR036551">
    <property type="entry name" value="Flavin_trans-like"/>
</dbReference>
<accession>A0A3G1KP40</accession>
<keyword evidence="3" id="KW-1185">Reference proteome</keyword>
<dbReference type="EMBL" id="CP017634">
    <property type="protein sequence ID" value="ATW24217.1"/>
    <property type="molecule type" value="Genomic_DNA"/>
</dbReference>
<dbReference type="OrthoDB" id="9792688at2"/>
<protein>
    <submittedName>
        <fullName evidence="2">Dipicolinate synthase subunit B</fullName>
    </submittedName>
</protein>
<feature type="domain" description="Flavoprotein" evidence="1">
    <location>
        <begin position="6"/>
        <end position="180"/>
    </location>
</feature>
<dbReference type="SUPFAM" id="SSF52507">
    <property type="entry name" value="Homo-oligomeric flavin-containing Cys decarboxylases, HFCD"/>
    <property type="match status" value="1"/>
</dbReference>